<dbReference type="SMART" id="SM00487">
    <property type="entry name" value="DEXDc"/>
    <property type="match status" value="1"/>
</dbReference>
<comment type="caution">
    <text evidence="8">The sequence shown here is derived from an EMBL/GenBank/DDBJ whole genome shotgun (WGS) entry which is preliminary data.</text>
</comment>
<protein>
    <recommendedName>
        <fullName evidence="5">ATP-dependent RNA helicase</fullName>
        <ecNumber evidence="5">3.6.4.13</ecNumber>
    </recommendedName>
</protein>
<evidence type="ECO:0000313" key="9">
    <source>
        <dbReference type="Proteomes" id="UP000298061"/>
    </source>
</evidence>
<keyword evidence="4 5" id="KW-0694">RNA-binding</keyword>
<dbReference type="GO" id="GO:0003724">
    <property type="term" value="F:RNA helicase activity"/>
    <property type="evidence" value="ECO:0007669"/>
    <property type="project" value="UniProtKB-EC"/>
</dbReference>
<proteinExistence type="inferred from homology"/>
<evidence type="ECO:0000256" key="1">
    <source>
        <dbReference type="ARBA" id="ARBA00022741"/>
    </source>
</evidence>
<reference evidence="8 9" key="1">
    <citation type="submission" date="2019-02" db="EMBL/GenBank/DDBJ databases">
        <title>Genome sequencing of the rare red list fungi Hericium alpestre (H. flagellum).</title>
        <authorList>
            <person name="Buettner E."/>
            <person name="Kellner H."/>
        </authorList>
    </citation>
    <scope>NUCLEOTIDE SEQUENCE [LARGE SCALE GENOMIC DNA]</scope>
    <source>
        <strain evidence="8 9">DSM 108284</strain>
    </source>
</reference>
<keyword evidence="3 5" id="KW-0067">ATP-binding</keyword>
<evidence type="ECO:0000256" key="3">
    <source>
        <dbReference type="ARBA" id="ARBA00022840"/>
    </source>
</evidence>
<dbReference type="SMART" id="SM00490">
    <property type="entry name" value="HELICc"/>
    <property type="match status" value="1"/>
</dbReference>
<evidence type="ECO:0000259" key="6">
    <source>
        <dbReference type="PROSITE" id="PS51192"/>
    </source>
</evidence>
<dbReference type="EC" id="3.6.4.13" evidence="5"/>
<keyword evidence="2 5" id="KW-0378">Hydrolase</keyword>
<evidence type="ECO:0000256" key="4">
    <source>
        <dbReference type="ARBA" id="ARBA00022884"/>
    </source>
</evidence>
<dbReference type="GO" id="GO:0005524">
    <property type="term" value="F:ATP binding"/>
    <property type="evidence" value="ECO:0007669"/>
    <property type="project" value="UniProtKB-UniRule"/>
</dbReference>
<dbReference type="Pfam" id="PF00270">
    <property type="entry name" value="DEAD"/>
    <property type="match status" value="1"/>
</dbReference>
<dbReference type="PROSITE" id="PS51194">
    <property type="entry name" value="HELICASE_CTER"/>
    <property type="match status" value="1"/>
</dbReference>
<sequence>MTGKDLLLKGRTGSGKSFGLVLALLSKYRPPTGGSKPATSSLLIIPHRDLAYQFLHWIERIVKATDPTRSLPSMVQILVRGANKPAAAQAATLKESPPNILIATPQALFDVLEADEQAFDLQNLSTVVVDECDYLLDYVPTVATKVAKLKAELRMKKHPSLTQRLLDIIYTGRTGSTAADAHPQLVLCSATFRNGLRQHVYASGWVRKGQVVGGREVQHSALVVSETGEIKNIEGAVERHASPEVTEGYSVVEKAMSAPLSTSLPDLPDELTARFADTGSPFHEPSLEAIAAAFAVDVPRIAMLVLPASAPVQRAVYDLRLLGVNAFGLDLLADDRGRRHLLRGSGDAVEENPTLLVTTLATTRGLDLPDLSHVFILGVADARKVDTYLHLAGRVGRFGRRGKVVSVLEERHSVTGQDGKTAWKDEPAEYLRLLRTLGITPIKHDYFF</sequence>
<name>A0A4Y9ZIG2_9AGAM</name>
<keyword evidence="1 5" id="KW-0547">Nucleotide-binding</keyword>
<comment type="similarity">
    <text evidence="5">Belongs to the DEAD box helicase family.</text>
</comment>
<feature type="domain" description="Helicase C-terminal" evidence="7">
    <location>
        <begin position="263"/>
        <end position="448"/>
    </location>
</feature>
<accession>A0A4Y9ZIG2</accession>
<dbReference type="Pfam" id="PF00271">
    <property type="entry name" value="Helicase_C"/>
    <property type="match status" value="1"/>
</dbReference>
<comment type="function">
    <text evidence="5">RNA helicase.</text>
</comment>
<keyword evidence="9" id="KW-1185">Reference proteome</keyword>
<dbReference type="GO" id="GO:0003723">
    <property type="term" value="F:RNA binding"/>
    <property type="evidence" value="ECO:0007669"/>
    <property type="project" value="UniProtKB-UniRule"/>
</dbReference>
<dbReference type="STRING" id="135208.A0A4Y9ZIG2"/>
<dbReference type="GO" id="GO:0016787">
    <property type="term" value="F:hydrolase activity"/>
    <property type="evidence" value="ECO:0007669"/>
    <property type="project" value="UniProtKB-KW"/>
</dbReference>
<evidence type="ECO:0000259" key="7">
    <source>
        <dbReference type="PROSITE" id="PS51194"/>
    </source>
</evidence>
<dbReference type="InterPro" id="IPR011545">
    <property type="entry name" value="DEAD/DEAH_box_helicase_dom"/>
</dbReference>
<dbReference type="InterPro" id="IPR001650">
    <property type="entry name" value="Helicase_C-like"/>
</dbReference>
<dbReference type="Gene3D" id="3.40.50.300">
    <property type="entry name" value="P-loop containing nucleotide triphosphate hydrolases"/>
    <property type="match status" value="2"/>
</dbReference>
<feature type="domain" description="Helicase ATP-binding" evidence="6">
    <location>
        <begin position="1"/>
        <end position="198"/>
    </location>
</feature>
<dbReference type="Proteomes" id="UP000298061">
    <property type="component" value="Unassembled WGS sequence"/>
</dbReference>
<dbReference type="PROSITE" id="PS51192">
    <property type="entry name" value="HELICASE_ATP_BIND_1"/>
    <property type="match status" value="1"/>
</dbReference>
<dbReference type="PANTHER" id="PTHR24031">
    <property type="entry name" value="RNA HELICASE"/>
    <property type="match status" value="1"/>
</dbReference>
<evidence type="ECO:0000313" key="8">
    <source>
        <dbReference type="EMBL" id="TFY74546.1"/>
    </source>
</evidence>
<dbReference type="InterPro" id="IPR014001">
    <property type="entry name" value="Helicase_ATP-bd"/>
</dbReference>
<dbReference type="InterPro" id="IPR027417">
    <property type="entry name" value="P-loop_NTPase"/>
</dbReference>
<dbReference type="AlphaFoldDB" id="A0A4Y9ZIG2"/>
<gene>
    <name evidence="8" type="ORF">EWM64_g9467</name>
</gene>
<dbReference type="EMBL" id="SFCI01002021">
    <property type="protein sequence ID" value="TFY74546.1"/>
    <property type="molecule type" value="Genomic_DNA"/>
</dbReference>
<evidence type="ECO:0000256" key="5">
    <source>
        <dbReference type="RuleBase" id="RU365068"/>
    </source>
</evidence>
<comment type="domain">
    <text evidence="5">The Q motif is unique to and characteristic of the DEAD box family of RNA helicases and controls ATP binding and hydrolysis.</text>
</comment>
<organism evidence="8 9">
    <name type="scientific">Hericium alpestre</name>
    <dbReference type="NCBI Taxonomy" id="135208"/>
    <lineage>
        <taxon>Eukaryota</taxon>
        <taxon>Fungi</taxon>
        <taxon>Dikarya</taxon>
        <taxon>Basidiomycota</taxon>
        <taxon>Agaricomycotina</taxon>
        <taxon>Agaricomycetes</taxon>
        <taxon>Russulales</taxon>
        <taxon>Hericiaceae</taxon>
        <taxon>Hericium</taxon>
    </lineage>
</organism>
<dbReference type="OrthoDB" id="10256233at2759"/>
<dbReference type="SUPFAM" id="SSF52540">
    <property type="entry name" value="P-loop containing nucleoside triphosphate hydrolases"/>
    <property type="match status" value="1"/>
</dbReference>
<evidence type="ECO:0000256" key="2">
    <source>
        <dbReference type="ARBA" id="ARBA00022801"/>
    </source>
</evidence>
<keyword evidence="5" id="KW-0347">Helicase</keyword>
<comment type="catalytic activity">
    <reaction evidence="5">
        <text>ATP + H2O = ADP + phosphate + H(+)</text>
        <dbReference type="Rhea" id="RHEA:13065"/>
        <dbReference type="ChEBI" id="CHEBI:15377"/>
        <dbReference type="ChEBI" id="CHEBI:15378"/>
        <dbReference type="ChEBI" id="CHEBI:30616"/>
        <dbReference type="ChEBI" id="CHEBI:43474"/>
        <dbReference type="ChEBI" id="CHEBI:456216"/>
        <dbReference type="EC" id="3.6.4.13"/>
    </reaction>
</comment>